<dbReference type="STRING" id="36844.SAMN04488501_10791"/>
<dbReference type="AlphaFoldDB" id="A0A0L6ZE49"/>
<proteinExistence type="predicted"/>
<organism evidence="1 2">
    <name type="scientific">Clostridium homopropionicum DSM 5847</name>
    <dbReference type="NCBI Taxonomy" id="1121318"/>
    <lineage>
        <taxon>Bacteria</taxon>
        <taxon>Bacillati</taxon>
        <taxon>Bacillota</taxon>
        <taxon>Clostridia</taxon>
        <taxon>Eubacteriales</taxon>
        <taxon>Clostridiaceae</taxon>
        <taxon>Clostridium</taxon>
    </lineage>
</organism>
<dbReference type="RefSeq" id="WP_175478658.1">
    <property type="nucleotide sequence ID" value="NZ_LHUR01000010.1"/>
</dbReference>
<protein>
    <submittedName>
        <fullName evidence="1">Uncharacterized protein</fullName>
    </submittedName>
</protein>
<name>A0A0L6ZE49_9CLOT</name>
<accession>A0A0L6ZE49</accession>
<dbReference type="EMBL" id="LHUR01000010">
    <property type="protein sequence ID" value="KOA21217.1"/>
    <property type="molecule type" value="Genomic_DNA"/>
</dbReference>
<evidence type="ECO:0000313" key="1">
    <source>
        <dbReference type="EMBL" id="KOA21217.1"/>
    </source>
</evidence>
<comment type="caution">
    <text evidence="1">The sequence shown here is derived from an EMBL/GenBank/DDBJ whole genome shotgun (WGS) entry which is preliminary data.</text>
</comment>
<dbReference type="PATRIC" id="fig|1121318.3.peg.351"/>
<keyword evidence="2" id="KW-1185">Reference proteome</keyword>
<dbReference type="Proteomes" id="UP000037043">
    <property type="component" value="Unassembled WGS sequence"/>
</dbReference>
<reference evidence="2" key="1">
    <citation type="submission" date="2015-08" db="EMBL/GenBank/DDBJ databases">
        <title>Genome sequence of the strict anaerobe Clostridium homopropionicum LuHBu1 (DSM 5847T).</title>
        <authorList>
            <person name="Poehlein A."/>
            <person name="Beck M."/>
            <person name="Schiel-Bengelsdorf B."/>
            <person name="Bengelsdorf F.R."/>
            <person name="Daniel R."/>
            <person name="Duerre P."/>
        </authorList>
    </citation>
    <scope>NUCLEOTIDE SEQUENCE [LARGE SCALE GENOMIC DNA]</scope>
    <source>
        <strain evidence="2">DSM 5847</strain>
    </source>
</reference>
<evidence type="ECO:0000313" key="2">
    <source>
        <dbReference type="Proteomes" id="UP000037043"/>
    </source>
</evidence>
<sequence length="54" mass="6520">MRVNKIIEMNKHYEHRGEIEFKPKKDNSNNENISFSEILNKNMKKIERKISTQS</sequence>
<gene>
    <name evidence="1" type="ORF">CLHOM_03470</name>
</gene>